<dbReference type="EMBL" id="BT081951">
    <property type="protein sequence ID" value="ACO52082.1"/>
    <property type="molecule type" value="mRNA"/>
</dbReference>
<evidence type="ECO:0000256" key="2">
    <source>
        <dbReference type="ARBA" id="ARBA00009403"/>
    </source>
</evidence>
<evidence type="ECO:0000256" key="4">
    <source>
        <dbReference type="ARBA" id="ARBA00022690"/>
    </source>
</evidence>
<dbReference type="GO" id="GO:0004869">
    <property type="term" value="F:cysteine-type endopeptidase inhibitor activity"/>
    <property type="evidence" value="ECO:0007669"/>
    <property type="project" value="UniProtKB-KW"/>
</dbReference>
<keyword evidence="3" id="KW-0963">Cytoplasm</keyword>
<feature type="domain" description="Cystatin" evidence="7">
    <location>
        <begin position="6"/>
        <end position="90"/>
    </location>
</feature>
<dbReference type="SUPFAM" id="SSF54403">
    <property type="entry name" value="Cystatin/monellin"/>
    <property type="match status" value="1"/>
</dbReference>
<evidence type="ECO:0000259" key="7">
    <source>
        <dbReference type="SMART" id="SM00043"/>
    </source>
</evidence>
<dbReference type="CDD" id="cd00042">
    <property type="entry name" value="CY"/>
    <property type="match status" value="1"/>
</dbReference>
<evidence type="ECO:0000313" key="8">
    <source>
        <dbReference type="EMBL" id="ACO52082.1"/>
    </source>
</evidence>
<evidence type="ECO:0000256" key="5">
    <source>
        <dbReference type="ARBA" id="ARBA00022704"/>
    </source>
</evidence>
<dbReference type="InterPro" id="IPR046350">
    <property type="entry name" value="Cystatin_sf"/>
</dbReference>
<evidence type="ECO:0000256" key="3">
    <source>
        <dbReference type="ARBA" id="ARBA00022490"/>
    </source>
</evidence>
<dbReference type="Gene3D" id="3.10.450.10">
    <property type="match status" value="1"/>
</dbReference>
<dbReference type="FunFam" id="3.10.450.10:FF:000001">
    <property type="entry name" value="Cystatin-A"/>
    <property type="match status" value="1"/>
</dbReference>
<dbReference type="InterPro" id="IPR000010">
    <property type="entry name" value="Cystatin_dom"/>
</dbReference>
<evidence type="ECO:0000256" key="6">
    <source>
        <dbReference type="SAM" id="MobiDB-lite"/>
    </source>
</evidence>
<gene>
    <name evidence="8" type="primary">CPI1</name>
</gene>
<accession>C1C522</accession>
<name>C1C522_AQUCT</name>
<dbReference type="PRINTS" id="PR00295">
    <property type="entry name" value="STEFINA"/>
</dbReference>
<dbReference type="PANTHER" id="PTHR11414:SF21">
    <property type="entry name" value="CYSTATIN 14A, TANDEM DUPLICATE 1-RELATED"/>
    <property type="match status" value="1"/>
</dbReference>
<dbReference type="Pfam" id="PF00031">
    <property type="entry name" value="Cystatin"/>
    <property type="match status" value="1"/>
</dbReference>
<dbReference type="PANTHER" id="PTHR11414">
    <property type="entry name" value="CYSTATIN FAMILY MEMBER"/>
    <property type="match status" value="1"/>
</dbReference>
<feature type="region of interest" description="Disordered" evidence="6">
    <location>
        <begin position="1"/>
        <end position="20"/>
    </location>
</feature>
<dbReference type="InterPro" id="IPR001713">
    <property type="entry name" value="Prot_inh_stefin"/>
</dbReference>
<comment type="subcellular location">
    <subcellularLocation>
        <location evidence="1">Cytoplasm</location>
    </subcellularLocation>
</comment>
<reference evidence="8" key="1">
    <citation type="submission" date="2009-04" db="EMBL/GenBank/DDBJ databases">
        <title>Rana catesbeiana ESTs and full-length cDNAs.</title>
        <authorList>
            <person name="Helbing C.C."/>
            <person name="Veldhoen N."/>
            <person name="Leong J."/>
            <person name="Koop B.F."/>
        </authorList>
    </citation>
    <scope>NUCLEOTIDE SEQUENCE</scope>
    <source>
        <tissue evidence="8">Mixed tissue</tissue>
    </source>
</reference>
<dbReference type="AlphaFoldDB" id="C1C522"/>
<sequence>MSHMQVLVGEMHKPRKPTGEDQAILDKVKEQYERQSGAKPRKFKAVLVRTQVVTGTNYFFKVDTGRDTYSHVRVFVPQPGLDEEPTLECFQADKTKDDELVYFLADDNRL</sequence>
<proteinExistence type="evidence at transcript level"/>
<dbReference type="GO" id="GO:0005829">
    <property type="term" value="C:cytosol"/>
    <property type="evidence" value="ECO:0007669"/>
    <property type="project" value="TreeGrafter"/>
</dbReference>
<keyword evidence="5" id="KW-0789">Thiol protease inhibitor</keyword>
<organism evidence="8">
    <name type="scientific">Aquarana catesbeiana</name>
    <name type="common">American bullfrog</name>
    <name type="synonym">Rana catesbeiana</name>
    <dbReference type="NCBI Taxonomy" id="8400"/>
    <lineage>
        <taxon>Eukaryota</taxon>
        <taxon>Metazoa</taxon>
        <taxon>Chordata</taxon>
        <taxon>Craniata</taxon>
        <taxon>Vertebrata</taxon>
        <taxon>Euteleostomi</taxon>
        <taxon>Amphibia</taxon>
        <taxon>Batrachia</taxon>
        <taxon>Anura</taxon>
        <taxon>Neobatrachia</taxon>
        <taxon>Ranoidea</taxon>
        <taxon>Ranidae</taxon>
        <taxon>Aquarana</taxon>
    </lineage>
</organism>
<comment type="similarity">
    <text evidence="2">Belongs to the cystatin family.</text>
</comment>
<evidence type="ECO:0000256" key="1">
    <source>
        <dbReference type="ARBA" id="ARBA00004496"/>
    </source>
</evidence>
<keyword evidence="4" id="KW-0646">Protease inhibitor</keyword>
<protein>
    <submittedName>
        <fullName evidence="8">Leukocyte cysteine proteinase inhibitor 1</fullName>
    </submittedName>
</protein>
<dbReference type="SMART" id="SM00043">
    <property type="entry name" value="CY"/>
    <property type="match status" value="1"/>
</dbReference>